<reference evidence="1 2" key="1">
    <citation type="submission" date="2013-12" db="EMBL/GenBank/DDBJ databases">
        <title>A Varibaculum cambriense genome reconstructed from a premature infant gut community with otherwise low bacterial novelty that shifts toward anaerobic metabolism during the third week of life.</title>
        <authorList>
            <person name="Brown C.T."/>
            <person name="Sharon I."/>
            <person name="Thomas B.C."/>
            <person name="Castelle C.J."/>
            <person name="Morowitz M.J."/>
            <person name="Banfield J.F."/>
        </authorList>
    </citation>
    <scope>NUCLEOTIDE SEQUENCE [LARGE SCALE GENOMIC DNA]</scope>
    <source>
        <strain evidence="2">DORA_A_5_14_21</strain>
    </source>
</reference>
<comment type="caution">
    <text evidence="1">The sequence shown here is derived from an EMBL/GenBank/DDBJ whole genome shotgun (WGS) entry which is preliminary data.</text>
</comment>
<name>W1WW43_ECOLX</name>
<dbReference type="EMBL" id="AZLZ01001649">
    <property type="protein sequence ID" value="ETJ22313.1"/>
    <property type="molecule type" value="Genomic_DNA"/>
</dbReference>
<dbReference type="AlphaFoldDB" id="W1WW43"/>
<gene>
    <name evidence="1" type="ORF">Q609_ECAC01649G0001</name>
</gene>
<organism evidence="1 2">
    <name type="scientific">Escherichia coli DORA_A_5_14_21</name>
    <dbReference type="NCBI Taxonomy" id="1403943"/>
    <lineage>
        <taxon>Bacteria</taxon>
        <taxon>Pseudomonadati</taxon>
        <taxon>Pseudomonadota</taxon>
        <taxon>Gammaproteobacteria</taxon>
        <taxon>Enterobacterales</taxon>
        <taxon>Enterobacteriaceae</taxon>
        <taxon>Escherichia</taxon>
    </lineage>
</organism>
<sequence length="185" mass="20395">MAGLARILGVLFHRCGQLLHAGCRLFQRSGLLLGARREIVIAGSDFAGTAINGIGPVAHITDGTHQLSLHMAQTLCQLPHLIRAIHLNRFHQIAACNMTNAVNQAIHWRYQRGFNTEPDGEDDRQYDDHHAHQNPHRLAVGGIIIADGDIIEPIVLLHVSHILLLETVLISLGRLIKELVDFACT</sequence>
<protein>
    <submittedName>
        <fullName evidence="1">Uncharacterized protein</fullName>
    </submittedName>
</protein>
<proteinExistence type="predicted"/>
<accession>W1WW43</accession>
<dbReference type="Proteomes" id="UP000018853">
    <property type="component" value="Unassembled WGS sequence"/>
</dbReference>
<evidence type="ECO:0000313" key="1">
    <source>
        <dbReference type="EMBL" id="ETJ22313.1"/>
    </source>
</evidence>
<evidence type="ECO:0000313" key="2">
    <source>
        <dbReference type="Proteomes" id="UP000018853"/>
    </source>
</evidence>